<organism evidence="2 3">
    <name type="scientific">Tessaracoccus defluvii</name>
    <dbReference type="NCBI Taxonomy" id="1285901"/>
    <lineage>
        <taxon>Bacteria</taxon>
        <taxon>Bacillati</taxon>
        <taxon>Actinomycetota</taxon>
        <taxon>Actinomycetes</taxon>
        <taxon>Propionibacteriales</taxon>
        <taxon>Propionibacteriaceae</taxon>
        <taxon>Tessaracoccus</taxon>
    </lineage>
</organism>
<feature type="transmembrane region" description="Helical" evidence="1">
    <location>
        <begin position="7"/>
        <end position="26"/>
    </location>
</feature>
<evidence type="ECO:0000256" key="1">
    <source>
        <dbReference type="SAM" id="Phobius"/>
    </source>
</evidence>
<proteinExistence type="predicted"/>
<dbReference type="AlphaFoldDB" id="A0A7H0H725"/>
<evidence type="ECO:0000313" key="2">
    <source>
        <dbReference type="EMBL" id="QNP56341.1"/>
    </source>
</evidence>
<dbReference type="EMBL" id="CP060789">
    <property type="protein sequence ID" value="QNP56341.1"/>
    <property type="molecule type" value="Genomic_DNA"/>
</dbReference>
<protein>
    <submittedName>
        <fullName evidence="2">Uncharacterized protein</fullName>
    </submittedName>
</protein>
<keyword evidence="1" id="KW-0472">Membrane</keyword>
<keyword evidence="3" id="KW-1185">Reference proteome</keyword>
<accession>A0A7H0H725</accession>
<evidence type="ECO:0000313" key="3">
    <source>
        <dbReference type="Proteomes" id="UP000516117"/>
    </source>
</evidence>
<feature type="transmembrane region" description="Helical" evidence="1">
    <location>
        <begin position="70"/>
        <end position="89"/>
    </location>
</feature>
<dbReference type="Proteomes" id="UP000516117">
    <property type="component" value="Chromosome"/>
</dbReference>
<sequence length="97" mass="10308">MKKRVGLWAFVAVGVVVAAVAVATWINPTTVCRGEAMAPGDTCTYSTLTGEDAERTQTYEERIATARQQAPFGVAAGLGIAGFGGYLIAQESRLRRE</sequence>
<name>A0A7H0H725_9ACTN</name>
<keyword evidence="1" id="KW-0812">Transmembrane</keyword>
<dbReference type="KEGG" id="tdf:H9L22_02420"/>
<reference evidence="2 3" key="1">
    <citation type="submission" date="2020-08" db="EMBL/GenBank/DDBJ databases">
        <title>Genome sequence of Tessaracoccus defluvii JCM 17540T.</title>
        <authorList>
            <person name="Hyun D.-W."/>
            <person name="Bae J.-W."/>
        </authorList>
    </citation>
    <scope>NUCLEOTIDE SEQUENCE [LARGE SCALE GENOMIC DNA]</scope>
    <source>
        <strain evidence="2 3">JCM 17540</strain>
    </source>
</reference>
<keyword evidence="1" id="KW-1133">Transmembrane helix</keyword>
<dbReference type="RefSeq" id="WP_187721451.1">
    <property type="nucleotide sequence ID" value="NZ_BAABBL010000001.1"/>
</dbReference>
<gene>
    <name evidence="2" type="ORF">H9L22_02420</name>
</gene>